<feature type="signal peptide" evidence="1">
    <location>
        <begin position="1"/>
        <end position="18"/>
    </location>
</feature>
<dbReference type="Gene3D" id="2.40.160.10">
    <property type="entry name" value="Porin"/>
    <property type="match status" value="1"/>
</dbReference>
<feature type="domain" description="Porin" evidence="2">
    <location>
        <begin position="10"/>
        <end position="313"/>
    </location>
</feature>
<keyword evidence="1" id="KW-0732">Signal</keyword>
<gene>
    <name evidence="3" type="ORF">F990_01043</name>
</gene>
<dbReference type="Proteomes" id="UP000017404">
    <property type="component" value="Unassembled WGS sequence"/>
</dbReference>
<dbReference type="EMBL" id="AYEV01000008">
    <property type="protein sequence ID" value="ESK56482.1"/>
    <property type="molecule type" value="Genomic_DNA"/>
</dbReference>
<dbReference type="eggNOG" id="ENOG50338EB">
    <property type="taxonomic scope" value="Bacteria"/>
</dbReference>
<keyword evidence="4" id="KW-1185">Reference proteome</keyword>
<dbReference type="RefSeq" id="WP_018678924.1">
    <property type="nucleotide sequence ID" value="NZ_AYEV01000008.1"/>
</dbReference>
<dbReference type="STRING" id="202955.GCA_000759995_01243"/>
<evidence type="ECO:0000259" key="2">
    <source>
        <dbReference type="Pfam" id="PF13609"/>
    </source>
</evidence>
<dbReference type="Pfam" id="PF13609">
    <property type="entry name" value="Porin_4"/>
    <property type="match status" value="1"/>
</dbReference>
<dbReference type="SUPFAM" id="SSF56935">
    <property type="entry name" value="Porins"/>
    <property type="match status" value="1"/>
</dbReference>
<comment type="caution">
    <text evidence="3">The sequence shown here is derived from an EMBL/GenBank/DDBJ whole genome shotgun (WGS) entry which is preliminary data.</text>
</comment>
<accession>V2V2K0</accession>
<evidence type="ECO:0000256" key="1">
    <source>
        <dbReference type="SAM" id="SignalP"/>
    </source>
</evidence>
<evidence type="ECO:0000313" key="3">
    <source>
        <dbReference type="EMBL" id="ESK56482.1"/>
    </source>
</evidence>
<reference evidence="3 4" key="1">
    <citation type="submission" date="2013-10" db="EMBL/GenBank/DDBJ databases">
        <title>The Genome Sequence of Acinetobacter tjernbergiae CIP107465.</title>
        <authorList>
            <consortium name="The Broad Institute Genomics Platform"/>
            <consortium name="The Broad Institute Genome Sequencing Center for Infectious Disease"/>
            <person name="Cerqueira G."/>
            <person name="Feldgarden M."/>
            <person name="Courvalin P."/>
            <person name="Grillot-Courvalin C."/>
            <person name="Clermont D."/>
            <person name="Rocha E."/>
            <person name="Yoon E.-J."/>
            <person name="Nemec A."/>
            <person name="Young S.K."/>
            <person name="Zeng Q."/>
            <person name="Gargeya S."/>
            <person name="Fitzgerald M."/>
            <person name="Abouelleil A."/>
            <person name="Alvarado L."/>
            <person name="Berlin A.M."/>
            <person name="Chapman S.B."/>
            <person name="Gainer-Dewar J."/>
            <person name="Goldberg J."/>
            <person name="Gnerre S."/>
            <person name="Griggs A."/>
            <person name="Gujja S."/>
            <person name="Hansen M."/>
            <person name="Howarth C."/>
            <person name="Imamovic A."/>
            <person name="Ireland A."/>
            <person name="Larimer J."/>
            <person name="McCowan C."/>
            <person name="Murphy C."/>
            <person name="Pearson M."/>
            <person name="Poon T.W."/>
            <person name="Priest M."/>
            <person name="Roberts A."/>
            <person name="Saif S."/>
            <person name="Shea T."/>
            <person name="Sykes S."/>
            <person name="Wortman J."/>
            <person name="Nusbaum C."/>
            <person name="Birren B."/>
        </authorList>
    </citation>
    <scope>NUCLEOTIDE SEQUENCE [LARGE SCALE GENOMIC DNA]</scope>
    <source>
        <strain evidence="3 4">CIP 107465</strain>
    </source>
</reference>
<dbReference type="GO" id="GO:0015288">
    <property type="term" value="F:porin activity"/>
    <property type="evidence" value="ECO:0007669"/>
    <property type="project" value="InterPro"/>
</dbReference>
<evidence type="ECO:0000313" key="4">
    <source>
        <dbReference type="Proteomes" id="UP000017404"/>
    </source>
</evidence>
<name>V2V2K0_9GAMM</name>
<dbReference type="InterPro" id="IPR023614">
    <property type="entry name" value="Porin_dom_sf"/>
</dbReference>
<feature type="chain" id="PRO_5004710570" description="Porin domain-containing protein" evidence="1">
    <location>
        <begin position="19"/>
        <end position="330"/>
    </location>
</feature>
<dbReference type="GO" id="GO:0016020">
    <property type="term" value="C:membrane"/>
    <property type="evidence" value="ECO:0007669"/>
    <property type="project" value="InterPro"/>
</dbReference>
<dbReference type="AlphaFoldDB" id="V2V2K0"/>
<dbReference type="InterPro" id="IPR033900">
    <property type="entry name" value="Gram_neg_porin_domain"/>
</dbReference>
<protein>
    <recommendedName>
        <fullName evidence="2">Porin domain-containing protein</fullName>
    </recommendedName>
</protein>
<sequence>MKTLTIVSLLVLPVSAFANQSCEPDYKLNLRLAYALGYFDVDNLSGEDAYRKTSNNASRVGGSVLLKCGTTTFKYSYHTAIDFMGDHFIDADKIISSYSISDPEYGSLEVGKMNTAYKLAGKQGDPFWDTPAGTTFAANSFGFSSMTRGFTNDSIFYYSPKMNNLKANLGYTGTNSNGDIHLGLEYSNEADVLGIQYVDLGEKPTVANGSNNKNATRLYYRKKLDDWQWSSSYEHINTMRSGKDEYLNLSVQKPIANFGRVAAAIGHVSNADFKLINGSRYSGDGQSLTLGAFYNWIKGGELYLLGTYIDLDNGHHQKNLALGFNYHIDF</sequence>
<dbReference type="PATRIC" id="fig|1120928.5.peg.1067"/>
<proteinExistence type="predicted"/>
<organism evidence="3 4">
    <name type="scientific">Acinetobacter tjernbergiae DSM 14971 = CIP 107465</name>
    <dbReference type="NCBI Taxonomy" id="1120928"/>
    <lineage>
        <taxon>Bacteria</taxon>
        <taxon>Pseudomonadati</taxon>
        <taxon>Pseudomonadota</taxon>
        <taxon>Gammaproteobacteria</taxon>
        <taxon>Moraxellales</taxon>
        <taxon>Moraxellaceae</taxon>
        <taxon>Acinetobacter</taxon>
    </lineage>
</organism>